<name>A0A6A8MC01_9FIRM</name>
<feature type="coiled-coil region" evidence="7">
    <location>
        <begin position="97"/>
        <end position="124"/>
    </location>
</feature>
<dbReference type="GO" id="GO:0005737">
    <property type="term" value="C:cytoplasm"/>
    <property type="evidence" value="ECO:0007669"/>
    <property type="project" value="UniProtKB-SubCell"/>
</dbReference>
<feature type="domain" description="Prokaryotic-type class I peptide chain release factors" evidence="8">
    <location>
        <begin position="253"/>
        <end position="269"/>
    </location>
</feature>
<dbReference type="PROSITE" id="PS00745">
    <property type="entry name" value="RF_PROK_I"/>
    <property type="match status" value="1"/>
</dbReference>
<dbReference type="Pfam" id="PF00472">
    <property type="entry name" value="RF-1"/>
    <property type="match status" value="1"/>
</dbReference>
<accession>A0A6A8MC01</accession>
<keyword evidence="7" id="KW-0175">Coiled coil</keyword>
<proteinExistence type="inferred from homology"/>
<organism evidence="9">
    <name type="scientific">Baileyella intestinalis</name>
    <dbReference type="NCBI Taxonomy" id="2606709"/>
    <lineage>
        <taxon>Bacteria</taxon>
        <taxon>Bacillati</taxon>
        <taxon>Bacillota</taxon>
        <taxon>Clostridia</taxon>
        <taxon>Peptostreptococcales</taxon>
        <taxon>Anaerovoracaceae</taxon>
        <taxon>Baileyella</taxon>
    </lineage>
</organism>
<comment type="similarity">
    <text evidence="2 5">Belongs to the prokaryotic/mitochondrial release factor family.</text>
</comment>
<dbReference type="PANTHER" id="PTHR43116:SF3">
    <property type="entry name" value="CLASS I PEPTIDE CHAIN RELEASE FACTOR"/>
    <property type="match status" value="1"/>
</dbReference>
<dbReference type="SUPFAM" id="SSF75620">
    <property type="entry name" value="Release factor"/>
    <property type="match status" value="1"/>
</dbReference>
<gene>
    <name evidence="5" type="primary">prfB</name>
    <name evidence="9" type="ORF">FYJ66_04575</name>
</gene>
<comment type="caution">
    <text evidence="9">The sequence shown here is derived from an EMBL/GenBank/DDBJ whole genome shotgun (WGS) entry which is preliminary data.</text>
</comment>
<reference evidence="9" key="1">
    <citation type="submission" date="2019-09" db="EMBL/GenBank/DDBJ databases">
        <title>In-depth cultivation of the pig gut microbiome towards novel bacterial diversity and tailored functional studies.</title>
        <authorList>
            <person name="Wylensek D."/>
            <person name="Hitch T.C.A."/>
            <person name="Clavel T."/>
        </authorList>
    </citation>
    <scope>NUCLEOTIDE SEQUENCE</scope>
    <source>
        <strain evidence="9">RF-744-FAT-WT-3</strain>
    </source>
</reference>
<dbReference type="AlphaFoldDB" id="A0A6A8MC01"/>
<dbReference type="Gene3D" id="3.30.160.20">
    <property type="match status" value="1"/>
</dbReference>
<comment type="subcellular location">
    <subcellularLocation>
        <location evidence="5">Cytoplasm</location>
    </subcellularLocation>
</comment>
<keyword evidence="5" id="KW-0963">Cytoplasm</keyword>
<comment type="PTM">
    <text evidence="5">Methylated by PrmC. Methylation increases the termination efficiency of RF2.</text>
</comment>
<sequence>MFTITEMKQRLDKAREMIIVLGTLFDPASLEKKDKELGARMEKPDFWNDQDKATAVLREKRSVEKKLKAYNDVNSAADDGEAMLELLSESEDQGMTEAELSEELKALDKEISALENRLEELRLETLLSGKYDGNDAIVSIHAGTGGVDAMDWAEMLLRMYLRYCEQKGFKTDVVDLQNDTAAGIKSATVMVSGDNAYGYLKSENGVHRLVRISPFNSAGKRQTSFAAVEVVPQLGDEIEVNIDPQDLKIDTYRSSGAGGQHVNTTDSAIRITHLPTNTVVTCQNERSQLRNKEVAMKILIAKLTKMAEEEHKENLNELKGDTGMVTWGAQIRSYVFQPYTMVKDHRTGAETGNVNAVMDGDLDLFIKAKLSQDAREGINQ</sequence>
<evidence type="ECO:0000259" key="8">
    <source>
        <dbReference type="PROSITE" id="PS00745"/>
    </source>
</evidence>
<dbReference type="InterPro" id="IPR004374">
    <property type="entry name" value="PrfB"/>
</dbReference>
<dbReference type="HAMAP" id="MF_00094">
    <property type="entry name" value="Rel_fac_2"/>
    <property type="match status" value="1"/>
</dbReference>
<dbReference type="InterPro" id="IPR000352">
    <property type="entry name" value="Pep_chain_release_fac_I"/>
</dbReference>
<dbReference type="SMART" id="SM00937">
    <property type="entry name" value="PCRF"/>
    <property type="match status" value="1"/>
</dbReference>
<dbReference type="EMBL" id="VUNB01000003">
    <property type="protein sequence ID" value="MST68866.1"/>
    <property type="molecule type" value="Genomic_DNA"/>
</dbReference>
<evidence type="ECO:0000256" key="2">
    <source>
        <dbReference type="ARBA" id="ARBA00010835"/>
    </source>
</evidence>
<evidence type="ECO:0000313" key="9">
    <source>
        <dbReference type="EMBL" id="MST68866.1"/>
    </source>
</evidence>
<evidence type="ECO:0000256" key="3">
    <source>
        <dbReference type="ARBA" id="ARBA00022481"/>
    </source>
</evidence>
<dbReference type="Pfam" id="PF03462">
    <property type="entry name" value="PCRF"/>
    <property type="match status" value="1"/>
</dbReference>
<evidence type="ECO:0000256" key="1">
    <source>
        <dbReference type="ARBA" id="ARBA00002613"/>
    </source>
</evidence>
<dbReference type="FunFam" id="3.30.160.20:FF:000004">
    <property type="entry name" value="Peptide chain release factor 1"/>
    <property type="match status" value="1"/>
</dbReference>
<dbReference type="GO" id="GO:0016149">
    <property type="term" value="F:translation release factor activity, codon specific"/>
    <property type="evidence" value="ECO:0007669"/>
    <property type="project" value="UniProtKB-UniRule"/>
</dbReference>
<keyword evidence="4 5" id="KW-0648">Protein biosynthesis</keyword>
<dbReference type="InterPro" id="IPR005139">
    <property type="entry name" value="PCRF"/>
</dbReference>
<feature type="modified residue" description="N5-methylglutamine" evidence="5">
    <location>
        <position position="260"/>
    </location>
</feature>
<evidence type="ECO:0000256" key="6">
    <source>
        <dbReference type="NCBIfam" id="TIGR00020"/>
    </source>
</evidence>
<dbReference type="Gene3D" id="3.30.70.1660">
    <property type="match status" value="1"/>
</dbReference>
<keyword evidence="3 5" id="KW-0488">Methylation</keyword>
<dbReference type="NCBIfam" id="TIGR00020">
    <property type="entry name" value="prfB"/>
    <property type="match status" value="1"/>
</dbReference>
<evidence type="ECO:0000256" key="4">
    <source>
        <dbReference type="ARBA" id="ARBA00022917"/>
    </source>
</evidence>
<comment type="function">
    <text evidence="1 5">Peptide chain release factor 2 directs the termination of translation in response to the peptide chain termination codons UGA and UAA.</text>
</comment>
<evidence type="ECO:0000256" key="5">
    <source>
        <dbReference type="HAMAP-Rule" id="MF_00094"/>
    </source>
</evidence>
<evidence type="ECO:0000256" key="7">
    <source>
        <dbReference type="SAM" id="Coils"/>
    </source>
</evidence>
<dbReference type="PANTHER" id="PTHR43116">
    <property type="entry name" value="PEPTIDE CHAIN RELEASE FACTOR 2"/>
    <property type="match status" value="1"/>
</dbReference>
<protein>
    <recommendedName>
        <fullName evidence="5 6">Peptide chain release factor 2</fullName>
        <shortName evidence="5">RF-2</shortName>
    </recommendedName>
</protein>
<dbReference type="Gene3D" id="1.20.58.410">
    <property type="entry name" value="Release factor"/>
    <property type="match status" value="1"/>
</dbReference>
<dbReference type="InterPro" id="IPR045853">
    <property type="entry name" value="Pep_chain_release_fac_I_sf"/>
</dbReference>